<name>U2FEY7_9MOLU</name>
<dbReference type="EMBL" id="AFNU02000010">
    <property type="protein sequence ID" value="ERJ11495.1"/>
    <property type="molecule type" value="Genomic_DNA"/>
</dbReference>
<dbReference type="Proteomes" id="UP000005707">
    <property type="component" value="Unassembled WGS sequence"/>
</dbReference>
<proteinExistence type="predicted"/>
<sequence length="154" mass="18693">MVETDNETYLYNTMYDATNHIYEDLSDIEIKLKTILETTETKESRYRELDELYATLIHYRSDLDTFKKQVENEDNEWLDNYIIELQELNELYIKDLDDLLLSYESKSDDEFMNESTESLERLINQLPYHTDEVEMYNARLEFSDQIIEQIEKNR</sequence>
<evidence type="ECO:0000313" key="2">
    <source>
        <dbReference type="Proteomes" id="UP000005707"/>
    </source>
</evidence>
<keyword evidence="2" id="KW-1185">Reference proteome</keyword>
<dbReference type="InParanoid" id="U2FEY7"/>
<reference evidence="1 2" key="2">
    <citation type="journal article" date="2013" name="PLoS ONE">
        <title>INDIGO - INtegrated Data Warehouse of MIcrobial GenOmes with Examples from the Red Sea Extremophiles.</title>
        <authorList>
            <person name="Alam I."/>
            <person name="Antunes A."/>
            <person name="Kamau A.A."/>
            <person name="Ba Alawi W."/>
            <person name="Kalkatawi M."/>
            <person name="Stingl U."/>
            <person name="Bajic V.B."/>
        </authorList>
    </citation>
    <scope>NUCLEOTIDE SEQUENCE [LARGE SCALE GENOMIC DNA]</scope>
    <source>
        <strain evidence="1 2">SSD-17B</strain>
    </source>
</reference>
<comment type="caution">
    <text evidence="1">The sequence shown here is derived from an EMBL/GenBank/DDBJ whole genome shotgun (WGS) entry which is preliminary data.</text>
</comment>
<reference evidence="1 2" key="1">
    <citation type="journal article" date="2011" name="J. Bacteriol.">
        <title>Genome sequence of Haloplasma contractile, an unusual contractile bacterium from a deep-sea anoxic brine lake.</title>
        <authorList>
            <person name="Antunes A."/>
            <person name="Alam I."/>
            <person name="El Dorry H."/>
            <person name="Siam R."/>
            <person name="Robertson A."/>
            <person name="Bajic V.B."/>
            <person name="Stingl U."/>
        </authorList>
    </citation>
    <scope>NUCLEOTIDE SEQUENCE [LARGE SCALE GENOMIC DNA]</scope>
    <source>
        <strain evidence="1 2">SSD-17B</strain>
    </source>
</reference>
<protein>
    <submittedName>
        <fullName evidence="1">Uncharacterized protein</fullName>
    </submittedName>
</protein>
<dbReference type="AlphaFoldDB" id="U2FEY7"/>
<organism evidence="1 2">
    <name type="scientific">Haloplasma contractile SSD-17B</name>
    <dbReference type="NCBI Taxonomy" id="1033810"/>
    <lineage>
        <taxon>Bacteria</taxon>
        <taxon>Bacillati</taxon>
        <taxon>Mycoplasmatota</taxon>
        <taxon>Mollicutes</taxon>
        <taxon>Haloplasmatales</taxon>
        <taxon>Haloplasmataceae</taxon>
        <taxon>Haloplasma</taxon>
    </lineage>
</organism>
<evidence type="ECO:0000313" key="1">
    <source>
        <dbReference type="EMBL" id="ERJ11495.1"/>
    </source>
</evidence>
<gene>
    <name evidence="1" type="ORF">HLPCO_002407</name>
</gene>
<accession>U2FEY7</accession>